<dbReference type="SUPFAM" id="SSF52540">
    <property type="entry name" value="P-loop containing nucleoside triphosphate hydrolases"/>
    <property type="match status" value="1"/>
</dbReference>
<dbReference type="SMART" id="SM00382">
    <property type="entry name" value="AAA"/>
    <property type="match status" value="1"/>
</dbReference>
<evidence type="ECO:0000256" key="4">
    <source>
        <dbReference type="ARBA" id="ARBA00023125"/>
    </source>
</evidence>
<dbReference type="InterPro" id="IPR002078">
    <property type="entry name" value="Sigma_54_int"/>
</dbReference>
<dbReference type="SMART" id="SM00448">
    <property type="entry name" value="REC"/>
    <property type="match status" value="1"/>
</dbReference>
<feature type="modified residue" description="4-aspartylphosphate" evidence="6">
    <location>
        <position position="52"/>
    </location>
</feature>
<dbReference type="PROSITE" id="PS00675">
    <property type="entry name" value="SIGMA54_INTERACT_1"/>
    <property type="match status" value="1"/>
</dbReference>
<dbReference type="Gene3D" id="3.40.50.2300">
    <property type="match status" value="1"/>
</dbReference>
<evidence type="ECO:0000256" key="3">
    <source>
        <dbReference type="ARBA" id="ARBA00023015"/>
    </source>
</evidence>
<evidence type="ECO:0000256" key="7">
    <source>
        <dbReference type="SAM" id="MobiDB-lite"/>
    </source>
</evidence>
<dbReference type="InterPro" id="IPR027417">
    <property type="entry name" value="P-loop_NTPase"/>
</dbReference>
<dbReference type="InterPro" id="IPR058031">
    <property type="entry name" value="AAA_lid_NorR"/>
</dbReference>
<protein>
    <submittedName>
        <fullName evidence="10">Sigma-54-dependent Fis family transcriptional regulator</fullName>
    </submittedName>
</protein>
<dbReference type="Proteomes" id="UP000274695">
    <property type="component" value="Unassembled WGS sequence"/>
</dbReference>
<keyword evidence="5" id="KW-0804">Transcription</keyword>
<dbReference type="Pfam" id="PF25601">
    <property type="entry name" value="AAA_lid_14"/>
    <property type="match status" value="1"/>
</dbReference>
<name>A0ABX9W5X4_9GAMM</name>
<dbReference type="Pfam" id="PF00158">
    <property type="entry name" value="Sigma54_activat"/>
    <property type="match status" value="1"/>
</dbReference>
<dbReference type="InterPro" id="IPR025662">
    <property type="entry name" value="Sigma_54_int_dom_ATP-bd_1"/>
</dbReference>
<evidence type="ECO:0000256" key="2">
    <source>
        <dbReference type="ARBA" id="ARBA00022840"/>
    </source>
</evidence>
<dbReference type="Gene3D" id="3.40.50.300">
    <property type="entry name" value="P-loop containing nucleotide triphosphate hydrolases"/>
    <property type="match status" value="1"/>
</dbReference>
<dbReference type="SUPFAM" id="SSF52172">
    <property type="entry name" value="CheY-like"/>
    <property type="match status" value="1"/>
</dbReference>
<feature type="region of interest" description="Disordered" evidence="7">
    <location>
        <begin position="396"/>
        <end position="424"/>
    </location>
</feature>
<dbReference type="PROSITE" id="PS00688">
    <property type="entry name" value="SIGMA54_INTERACT_3"/>
    <property type="match status" value="1"/>
</dbReference>
<dbReference type="PROSITE" id="PS50045">
    <property type="entry name" value="SIGMA54_INTERACT_4"/>
    <property type="match status" value="1"/>
</dbReference>
<gene>
    <name evidence="10" type="ORF">D0911_02135</name>
</gene>
<dbReference type="InterPro" id="IPR011006">
    <property type="entry name" value="CheY-like_superfamily"/>
</dbReference>
<dbReference type="Pfam" id="PF00072">
    <property type="entry name" value="Response_reg"/>
    <property type="match status" value="1"/>
</dbReference>
<feature type="domain" description="Response regulatory" evidence="9">
    <location>
        <begin position="3"/>
        <end position="112"/>
    </location>
</feature>
<evidence type="ECO:0000256" key="1">
    <source>
        <dbReference type="ARBA" id="ARBA00022741"/>
    </source>
</evidence>
<dbReference type="PANTHER" id="PTHR32071:SF117">
    <property type="entry name" value="PTS-DEPENDENT DIHYDROXYACETONE KINASE OPERON REGULATORY PROTEIN-RELATED"/>
    <property type="match status" value="1"/>
</dbReference>
<keyword evidence="6" id="KW-0597">Phosphoprotein</keyword>
<dbReference type="InterPro" id="IPR001789">
    <property type="entry name" value="Sig_transdc_resp-reg_receiver"/>
</dbReference>
<dbReference type="InterPro" id="IPR025944">
    <property type="entry name" value="Sigma_54_int_dom_CS"/>
</dbReference>
<keyword evidence="3" id="KW-0805">Transcription regulation</keyword>
<evidence type="ECO:0000313" key="10">
    <source>
        <dbReference type="EMBL" id="RNL67047.1"/>
    </source>
</evidence>
<dbReference type="PROSITE" id="PS00676">
    <property type="entry name" value="SIGMA54_INTERACT_2"/>
    <property type="match status" value="1"/>
</dbReference>
<keyword evidence="4" id="KW-0238">DNA-binding</keyword>
<evidence type="ECO:0000313" key="11">
    <source>
        <dbReference type="Proteomes" id="UP000274695"/>
    </source>
</evidence>
<evidence type="ECO:0000256" key="5">
    <source>
        <dbReference type="ARBA" id="ARBA00023163"/>
    </source>
</evidence>
<comment type="caution">
    <text evidence="10">The sequence shown here is derived from an EMBL/GenBank/DDBJ whole genome shotgun (WGS) entry which is preliminary data.</text>
</comment>
<keyword evidence="11" id="KW-1185">Reference proteome</keyword>
<feature type="compositionally biased region" description="Basic and acidic residues" evidence="7">
    <location>
        <begin position="410"/>
        <end position="423"/>
    </location>
</feature>
<dbReference type="CDD" id="cd00009">
    <property type="entry name" value="AAA"/>
    <property type="match status" value="1"/>
</dbReference>
<reference evidence="10 11" key="1">
    <citation type="submission" date="2018-10" db="EMBL/GenBank/DDBJ databases">
        <title>Draft genome sequence of Zhongshania sp. DSW25-10.</title>
        <authorList>
            <person name="Oh J."/>
        </authorList>
    </citation>
    <scope>NUCLEOTIDE SEQUENCE [LARGE SCALE GENOMIC DNA]</scope>
    <source>
        <strain evidence="10 11">DSW25-10</strain>
    </source>
</reference>
<evidence type="ECO:0000259" key="8">
    <source>
        <dbReference type="PROSITE" id="PS50045"/>
    </source>
</evidence>
<dbReference type="Gene3D" id="1.10.8.60">
    <property type="match status" value="1"/>
</dbReference>
<organism evidence="10 11">
    <name type="scientific">Zhongshania marina</name>
    <dbReference type="NCBI Taxonomy" id="2304603"/>
    <lineage>
        <taxon>Bacteria</taxon>
        <taxon>Pseudomonadati</taxon>
        <taxon>Pseudomonadota</taxon>
        <taxon>Gammaproteobacteria</taxon>
        <taxon>Cellvibrionales</taxon>
        <taxon>Spongiibacteraceae</taxon>
        <taxon>Zhongshania</taxon>
    </lineage>
</organism>
<dbReference type="PANTHER" id="PTHR32071">
    <property type="entry name" value="TRANSCRIPTIONAL REGULATORY PROTEIN"/>
    <property type="match status" value="1"/>
</dbReference>
<feature type="domain" description="Sigma-54 factor interaction" evidence="8">
    <location>
        <begin position="140"/>
        <end position="369"/>
    </location>
</feature>
<proteinExistence type="predicted"/>
<evidence type="ECO:0000259" key="9">
    <source>
        <dbReference type="PROSITE" id="PS50110"/>
    </source>
</evidence>
<dbReference type="EMBL" id="RHGB01000002">
    <property type="protein sequence ID" value="RNL67047.1"/>
    <property type="molecule type" value="Genomic_DNA"/>
</dbReference>
<evidence type="ECO:0000256" key="6">
    <source>
        <dbReference type="PROSITE-ProRule" id="PRU00169"/>
    </source>
</evidence>
<dbReference type="PROSITE" id="PS50110">
    <property type="entry name" value="RESPONSE_REGULATORY"/>
    <property type="match status" value="1"/>
</dbReference>
<dbReference type="InterPro" id="IPR025943">
    <property type="entry name" value="Sigma_54_int_dom_ATP-bd_2"/>
</dbReference>
<keyword evidence="2" id="KW-0067">ATP-binding</keyword>
<keyword evidence="1" id="KW-0547">Nucleotide-binding</keyword>
<sequence length="478" mass="54109">MPRILIVEDEDVIRLALRRLLERNDYQVDEADSVQKALTSYNVNDYSLIISDLRLPGAAGTDLISKTEAPVLIMTSYASLKSAVDSMKKGAIDYIAKPFDHDEMLETVERIIRSTTVERQPNTAEPTSIQRKQIADANGMIGSCKAMQQLYDHIRRAAPTDATVLVHGETGTGKELVARAIHNQSTRSGKPIICVNCAAIPETLIESELFGYEKGAFTGANTNRTGLIEAADGGTLFLDEIGELPLEAQARLLRFIQEDEIRRIGSVESIKVNVRLICATHRDLKEMAHSGRFREDLYYRINVMKLELPPLRERGKDILELAETLLKSRCEKMKKPLMHFSPKAIQAITTYIWPGNIRELENAIERAVILCDRKEIDNELLDIDLELVDISQIRGRRNDTPPRAANNTPDRNRDNRKPIHADPSEDLSLEDYFQRFVLEHQDSMSETELAQKLGVSRKCLWERRQRLGIPRKKVSARS</sequence>
<dbReference type="RefSeq" id="WP_123181309.1">
    <property type="nucleotide sequence ID" value="NZ_RHGB01000002.1"/>
</dbReference>
<accession>A0ABX9W5X4</accession>
<dbReference type="InterPro" id="IPR003593">
    <property type="entry name" value="AAA+_ATPase"/>
</dbReference>